<dbReference type="SUPFAM" id="SSF56524">
    <property type="entry name" value="Oxidoreductase molybdopterin-binding domain"/>
    <property type="match status" value="1"/>
</dbReference>
<dbReference type="EMBL" id="UINC01048502">
    <property type="protein sequence ID" value="SVB59105.1"/>
    <property type="molecule type" value="Genomic_DNA"/>
</dbReference>
<dbReference type="InterPro" id="IPR000572">
    <property type="entry name" value="OxRdtase_Mopterin-bd_dom"/>
</dbReference>
<dbReference type="InterPro" id="IPR036374">
    <property type="entry name" value="OxRdtase_Mopterin-bd_sf"/>
</dbReference>
<dbReference type="AlphaFoldDB" id="A0A382F8T6"/>
<dbReference type="PANTHER" id="PTHR19372">
    <property type="entry name" value="SULFITE REDUCTASE"/>
    <property type="match status" value="1"/>
</dbReference>
<dbReference type="GO" id="GO:0008482">
    <property type="term" value="F:sulfite oxidase activity"/>
    <property type="evidence" value="ECO:0007669"/>
    <property type="project" value="TreeGrafter"/>
</dbReference>
<feature type="non-terminal residue" evidence="2">
    <location>
        <position position="325"/>
    </location>
</feature>
<dbReference type="InterPro" id="IPR008335">
    <property type="entry name" value="Mopterin_OxRdtase_euk"/>
</dbReference>
<dbReference type="Gene3D" id="3.90.420.10">
    <property type="entry name" value="Oxidoreductase, molybdopterin-binding domain"/>
    <property type="match status" value="1"/>
</dbReference>
<dbReference type="FunFam" id="3.90.420.10:FF:000006">
    <property type="entry name" value="Sulfur dehydrogenase subunit SoxC"/>
    <property type="match status" value="1"/>
</dbReference>
<dbReference type="GO" id="GO:0020037">
    <property type="term" value="F:heme binding"/>
    <property type="evidence" value="ECO:0007669"/>
    <property type="project" value="TreeGrafter"/>
</dbReference>
<dbReference type="GO" id="GO:0006790">
    <property type="term" value="P:sulfur compound metabolic process"/>
    <property type="evidence" value="ECO:0007669"/>
    <property type="project" value="TreeGrafter"/>
</dbReference>
<proteinExistence type="predicted"/>
<name>A0A382F8T6_9ZZZZ</name>
<gene>
    <name evidence="2" type="ORF">METZ01_LOCUS211959</name>
</gene>
<dbReference type="PANTHER" id="PTHR19372:SF7">
    <property type="entry name" value="SULFITE OXIDASE, MITOCHONDRIAL"/>
    <property type="match status" value="1"/>
</dbReference>
<sequence length="325" mass="34938">MLNHKSQSNFGERMLGEPVAGGGLLDRRVFLAGGVLLASAATLREAAAVGSDSIGDDAPASMTRPGTVFRRYGMPSVPEKSIQRTILQPYGDLAPGAGVAMTPLGALEGTITPNGLHFERSHNGNPTIDPDSHRFLIHGLVKRPLKFTLESLLRYPMVTRTCFIECSGNSFFNSNLFPEPMQVPVGMIHGLVSGAEWTGVPLSVLLEEAGLDSKGTWILAEGADAAGMSRSIPIEKAVDDAVVALYQNGERLRAEQGYPMRLLLPGFEGNMSVKWLRRIKVTTGPTYTKDETSKYSDLMPDGTARLFTFTMGVKSTITRPATGVA</sequence>
<reference evidence="2" key="1">
    <citation type="submission" date="2018-05" db="EMBL/GenBank/DDBJ databases">
        <authorList>
            <person name="Lanie J.A."/>
            <person name="Ng W.-L."/>
            <person name="Kazmierczak K.M."/>
            <person name="Andrzejewski T.M."/>
            <person name="Davidsen T.M."/>
            <person name="Wayne K.J."/>
            <person name="Tettelin H."/>
            <person name="Glass J.I."/>
            <person name="Rusch D."/>
            <person name="Podicherti R."/>
            <person name="Tsui H.-C.T."/>
            <person name="Winkler M.E."/>
        </authorList>
    </citation>
    <scope>NUCLEOTIDE SEQUENCE</scope>
</reference>
<dbReference type="PRINTS" id="PR00407">
    <property type="entry name" value="EUMOPTERIN"/>
</dbReference>
<organism evidence="2">
    <name type="scientific">marine metagenome</name>
    <dbReference type="NCBI Taxonomy" id="408172"/>
    <lineage>
        <taxon>unclassified sequences</taxon>
        <taxon>metagenomes</taxon>
        <taxon>ecological metagenomes</taxon>
    </lineage>
</organism>
<dbReference type="GO" id="GO:0043546">
    <property type="term" value="F:molybdopterin cofactor binding"/>
    <property type="evidence" value="ECO:0007669"/>
    <property type="project" value="TreeGrafter"/>
</dbReference>
<dbReference type="Pfam" id="PF00174">
    <property type="entry name" value="Oxidored_molyb"/>
    <property type="match status" value="1"/>
</dbReference>
<accession>A0A382F8T6</accession>
<evidence type="ECO:0000259" key="1">
    <source>
        <dbReference type="Pfam" id="PF00174"/>
    </source>
</evidence>
<feature type="domain" description="Oxidoreductase molybdopterin-binding" evidence="1">
    <location>
        <begin position="122"/>
        <end position="285"/>
    </location>
</feature>
<protein>
    <recommendedName>
        <fullName evidence="1">Oxidoreductase molybdopterin-binding domain-containing protein</fullName>
    </recommendedName>
</protein>
<evidence type="ECO:0000313" key="2">
    <source>
        <dbReference type="EMBL" id="SVB59105.1"/>
    </source>
</evidence>